<evidence type="ECO:0000256" key="6">
    <source>
        <dbReference type="ARBA" id="ARBA00023136"/>
    </source>
</evidence>
<organism evidence="9 10">
    <name type="scientific">Dokdonia ponticola</name>
    <dbReference type="NCBI Taxonomy" id="2041041"/>
    <lineage>
        <taxon>Bacteria</taxon>
        <taxon>Pseudomonadati</taxon>
        <taxon>Bacteroidota</taxon>
        <taxon>Flavobacteriia</taxon>
        <taxon>Flavobacteriales</taxon>
        <taxon>Flavobacteriaceae</taxon>
        <taxon>Dokdonia</taxon>
    </lineage>
</organism>
<reference evidence="10" key="1">
    <citation type="journal article" date="2019" name="Int. J. Syst. Evol. Microbiol.">
        <title>The Global Catalogue of Microorganisms (GCM) 10K type strain sequencing project: providing services to taxonomists for standard genome sequencing and annotation.</title>
        <authorList>
            <consortium name="The Broad Institute Genomics Platform"/>
            <consortium name="The Broad Institute Genome Sequencing Center for Infectious Disease"/>
            <person name="Wu L."/>
            <person name="Ma J."/>
        </authorList>
    </citation>
    <scope>NUCLEOTIDE SEQUENCE [LARGE SCALE GENOMIC DNA]</scope>
    <source>
        <strain evidence="10">YJ-61-S</strain>
    </source>
</reference>
<comment type="caution">
    <text evidence="9">The sequence shown here is derived from an EMBL/GenBank/DDBJ whole genome shotgun (WGS) entry which is preliminary data.</text>
</comment>
<keyword evidence="10" id="KW-1185">Reference proteome</keyword>
<feature type="transmembrane region" description="Helical" evidence="7">
    <location>
        <begin position="265"/>
        <end position="287"/>
    </location>
</feature>
<feature type="transmembrane region" description="Helical" evidence="7">
    <location>
        <begin position="38"/>
        <end position="58"/>
    </location>
</feature>
<gene>
    <name evidence="9" type="ORF">ACFO3O_07660</name>
</gene>
<evidence type="ECO:0000256" key="4">
    <source>
        <dbReference type="ARBA" id="ARBA00022692"/>
    </source>
</evidence>
<keyword evidence="3" id="KW-0808">Transferase</keyword>
<evidence type="ECO:0000256" key="7">
    <source>
        <dbReference type="SAM" id="Phobius"/>
    </source>
</evidence>
<evidence type="ECO:0000259" key="8">
    <source>
        <dbReference type="Pfam" id="PF02397"/>
    </source>
</evidence>
<dbReference type="Proteomes" id="UP001596043">
    <property type="component" value="Unassembled WGS sequence"/>
</dbReference>
<keyword evidence="5 7" id="KW-1133">Transmembrane helix</keyword>
<evidence type="ECO:0000313" key="9">
    <source>
        <dbReference type="EMBL" id="MFC4633778.1"/>
    </source>
</evidence>
<dbReference type="InterPro" id="IPR003362">
    <property type="entry name" value="Bact_transf"/>
</dbReference>
<feature type="transmembrane region" description="Helical" evidence="7">
    <location>
        <begin position="12"/>
        <end position="32"/>
    </location>
</feature>
<keyword evidence="4 7" id="KW-0812">Transmembrane</keyword>
<protein>
    <submittedName>
        <fullName evidence="9">Exopolysaccharide biosynthesis polyprenyl glycosylphosphotransferase</fullName>
    </submittedName>
</protein>
<dbReference type="NCBIfam" id="TIGR03025">
    <property type="entry name" value="EPS_sugtrans"/>
    <property type="match status" value="1"/>
</dbReference>
<name>A0ABV9HVD2_9FLAO</name>
<comment type="subcellular location">
    <subcellularLocation>
        <location evidence="1">Membrane</location>
        <topology evidence="1">Multi-pass membrane protein</topology>
    </subcellularLocation>
</comment>
<comment type="similarity">
    <text evidence="2">Belongs to the bacterial sugar transferase family.</text>
</comment>
<dbReference type="PANTHER" id="PTHR30576:SF0">
    <property type="entry name" value="UNDECAPRENYL-PHOSPHATE N-ACETYLGALACTOSAMINYL 1-PHOSPHATE TRANSFERASE-RELATED"/>
    <property type="match status" value="1"/>
</dbReference>
<dbReference type="RefSeq" id="WP_379978004.1">
    <property type="nucleotide sequence ID" value="NZ_JBHSFV010000003.1"/>
</dbReference>
<proteinExistence type="inferred from homology"/>
<evidence type="ECO:0000256" key="5">
    <source>
        <dbReference type="ARBA" id="ARBA00022989"/>
    </source>
</evidence>
<feature type="transmembrane region" description="Helical" evidence="7">
    <location>
        <begin position="70"/>
        <end position="90"/>
    </location>
</feature>
<evidence type="ECO:0000256" key="2">
    <source>
        <dbReference type="ARBA" id="ARBA00006464"/>
    </source>
</evidence>
<sequence length="451" mass="52406">MAYKKGRYSGFIRPIMYSMDLLIIIILAKVCLSMDTHLYLFIGFIVCTWIVSSIKSNFYEVYRYTPLTRIFSLLGIQLILFTLLVFAFFGFFQEIKSMPKEIAVYILYVFIGITIVKLGVFYLLKKYRTILGGNFRRVVILGVNSKTKQLENFFNVNKAYGYQVIKKFDIQPSGKDSLESCFSFIIENSIDEMYCSISEFKNEQIREISEFADNNLKILKFIPDNKEIFTKKLNYQYLGITPILSLRNIPIDTPLNQFIKRTFDIVMSILVLVGLLSWLTPIMAVLIKLDSKGPVFFKQKRNGLDYKEFYCYKFRSMQPNPTADLHQVSRDDHRITRLGRAIRSTSIDELPQFINVLKGDMSVVGPRPHMVSHTHMYAERIDKFMVRHFIKPGITGLAQVSGYRGEVETDHDIINRVKFDIFYVENWSLLLDIKIIIQTVVKALTGDEKAY</sequence>
<feature type="domain" description="Bacterial sugar transferase" evidence="8">
    <location>
        <begin position="260"/>
        <end position="444"/>
    </location>
</feature>
<dbReference type="EMBL" id="JBHSFV010000003">
    <property type="protein sequence ID" value="MFC4633778.1"/>
    <property type="molecule type" value="Genomic_DNA"/>
</dbReference>
<evidence type="ECO:0000313" key="10">
    <source>
        <dbReference type="Proteomes" id="UP001596043"/>
    </source>
</evidence>
<feature type="transmembrane region" description="Helical" evidence="7">
    <location>
        <begin position="102"/>
        <end position="124"/>
    </location>
</feature>
<evidence type="ECO:0000256" key="3">
    <source>
        <dbReference type="ARBA" id="ARBA00022679"/>
    </source>
</evidence>
<dbReference type="Pfam" id="PF02397">
    <property type="entry name" value="Bac_transf"/>
    <property type="match status" value="1"/>
</dbReference>
<evidence type="ECO:0000256" key="1">
    <source>
        <dbReference type="ARBA" id="ARBA00004141"/>
    </source>
</evidence>
<dbReference type="PANTHER" id="PTHR30576">
    <property type="entry name" value="COLANIC BIOSYNTHESIS UDP-GLUCOSE LIPID CARRIER TRANSFERASE"/>
    <property type="match status" value="1"/>
</dbReference>
<accession>A0ABV9HVD2</accession>
<keyword evidence="6 7" id="KW-0472">Membrane</keyword>
<dbReference type="InterPro" id="IPR017475">
    <property type="entry name" value="EPS_sugar_tfrase"/>
</dbReference>